<evidence type="ECO:0000313" key="3">
    <source>
        <dbReference type="Proteomes" id="UP000664081"/>
    </source>
</evidence>
<name>A0ABS3L313_9STAP</name>
<dbReference type="RefSeq" id="WP_207573007.1">
    <property type="nucleotide sequence ID" value="NZ_JAFNLS010000007.1"/>
</dbReference>
<evidence type="ECO:0000313" key="2">
    <source>
        <dbReference type="EMBL" id="MBO1227956.1"/>
    </source>
</evidence>
<dbReference type="InterPro" id="IPR010982">
    <property type="entry name" value="Lambda_DNA-bd_dom_sf"/>
</dbReference>
<comment type="caution">
    <text evidence="2">The sequence shown here is derived from an EMBL/GenBank/DDBJ whole genome shotgun (WGS) entry which is preliminary data.</text>
</comment>
<dbReference type="Pfam" id="PF13443">
    <property type="entry name" value="HTH_26"/>
    <property type="match status" value="1"/>
</dbReference>
<keyword evidence="3" id="KW-1185">Reference proteome</keyword>
<accession>A0ABS3L313</accession>
<feature type="domain" description="HTH cro/C1-type" evidence="1">
    <location>
        <begin position="6"/>
        <end position="61"/>
    </location>
</feature>
<evidence type="ECO:0000259" key="1">
    <source>
        <dbReference type="PROSITE" id="PS50943"/>
    </source>
</evidence>
<dbReference type="CDD" id="cd00093">
    <property type="entry name" value="HTH_XRE"/>
    <property type="match status" value="1"/>
</dbReference>
<dbReference type="SUPFAM" id="SSF47413">
    <property type="entry name" value="lambda repressor-like DNA-binding domains"/>
    <property type="match status" value="1"/>
</dbReference>
<sequence>MIICTLNKLMEENDKTQSEVANATGITRPTLLSLIRNDNQSIRYETINQLCNFFDIDMSELLVYSPVDVKLKNILLEEVPMTTKFESTDEKTCFAVSLIYDINGIELEFDTNLGATKTGNSLKNSGKFFFNSLIYENELKSLETNGFKKDFVKTYNNSINVEGLIKDKLEDANLNTNFKINHYEVEIQAIKNRGNEENVFEDLVEELKSLVESIPFEDEEKKKMFKKISDIKHISNKGD</sequence>
<dbReference type="Proteomes" id="UP000664081">
    <property type="component" value="Unassembled WGS sequence"/>
</dbReference>
<protein>
    <submittedName>
        <fullName evidence="2">Helix-turn-helix transcriptional regulator</fullName>
    </submittedName>
</protein>
<gene>
    <name evidence="2" type="ORF">J3T88_11675</name>
</gene>
<dbReference type="EMBL" id="JAFNLT010000011">
    <property type="protein sequence ID" value="MBO1227956.1"/>
    <property type="molecule type" value="Genomic_DNA"/>
</dbReference>
<dbReference type="PROSITE" id="PS50943">
    <property type="entry name" value="HTH_CROC1"/>
    <property type="match status" value="1"/>
</dbReference>
<dbReference type="SMART" id="SM00530">
    <property type="entry name" value="HTH_XRE"/>
    <property type="match status" value="1"/>
</dbReference>
<reference evidence="2 3" key="1">
    <citation type="submission" date="2021-03" db="EMBL/GenBank/DDBJ databases">
        <title>Staphylococci and Mammaliicocci in bats.</title>
        <authorList>
            <person name="Fountain K."/>
        </authorList>
    </citation>
    <scope>NUCLEOTIDE SEQUENCE [LARGE SCALE GENOMIC DNA]</scope>
    <source>
        <strain evidence="2 3">18_1_E_SW</strain>
    </source>
</reference>
<dbReference type="InterPro" id="IPR001387">
    <property type="entry name" value="Cro/C1-type_HTH"/>
</dbReference>
<organism evidence="2 3">
    <name type="scientific">Staphylococcus nepalensis</name>
    <dbReference type="NCBI Taxonomy" id="214473"/>
    <lineage>
        <taxon>Bacteria</taxon>
        <taxon>Bacillati</taxon>
        <taxon>Bacillota</taxon>
        <taxon>Bacilli</taxon>
        <taxon>Bacillales</taxon>
        <taxon>Staphylococcaceae</taxon>
        <taxon>Staphylococcus</taxon>
    </lineage>
</organism>
<proteinExistence type="predicted"/>
<dbReference type="Gene3D" id="1.10.260.40">
    <property type="entry name" value="lambda repressor-like DNA-binding domains"/>
    <property type="match status" value="1"/>
</dbReference>